<feature type="domain" description="Protein NO VEIN C-terminal" evidence="1">
    <location>
        <begin position="198"/>
        <end position="280"/>
    </location>
</feature>
<evidence type="ECO:0000313" key="5">
    <source>
        <dbReference type="Proteomes" id="UP000594979"/>
    </source>
</evidence>
<gene>
    <name evidence="2" type="ORF">B8X04_00475</name>
    <name evidence="3" type="ORF">I6G59_06015</name>
</gene>
<evidence type="ECO:0000313" key="3">
    <source>
        <dbReference type="EMBL" id="QPS34863.1"/>
    </source>
</evidence>
<dbReference type="KEGG" id="bcau:I6G59_06015"/>
<dbReference type="AlphaFoldDB" id="A0A269ZHX7"/>
<evidence type="ECO:0000259" key="1">
    <source>
        <dbReference type="Pfam" id="PF13020"/>
    </source>
</evidence>
<evidence type="ECO:0000313" key="2">
    <source>
        <dbReference type="EMBL" id="PAK97090.1"/>
    </source>
</evidence>
<accession>A0A269ZHX7</accession>
<sequence length="332" mass="36884">MADGFLNPYQAFERDDFGAWILVCNPALFDVGSLEEDSADGFVNGSWTVSSRAGVRTKLMSEGQRVLLWVTSGSNDYPRGFWASGTLTSSAFVDALDYTTGWLEVPRAPENTWVEFEMELFERGTVASLLVTDPVLRTIEPLRAPQVAPPFLTVQQLAALNPHLEYPFSDLEPSPRPDGWGPLKRLSSEVVEHRRRTESVGMDAAFAFYRELGYETEDIALEKAGFDVRATHDRGFSVHVEVKGLTGMHPRIVLTRNEIMTARADPAWQLLVVTEAHSDKGAVLRTYSRDKVLKALRGKGATNLDLLEKKGARVDLSDYPPDLVKIVSLPQS</sequence>
<dbReference type="RefSeq" id="WP_141236310.1">
    <property type="nucleotide sequence ID" value="NZ_CP065682.1"/>
</dbReference>
<name>A0A269ZHX7_9MICO</name>
<reference evidence="2 4" key="1">
    <citation type="submission" date="2017-04" db="EMBL/GenBank/DDBJ databases">
        <title>Kefir bacterial isolates.</title>
        <authorList>
            <person name="Kim Y."/>
            <person name="Blasche S."/>
            <person name="Patil K.R."/>
        </authorList>
    </citation>
    <scope>NUCLEOTIDE SEQUENCE [LARGE SCALE GENOMIC DNA]</scope>
    <source>
        <strain evidence="2 4">OG2</strain>
    </source>
</reference>
<dbReference type="EMBL" id="NCWY01000001">
    <property type="protein sequence ID" value="PAK97090.1"/>
    <property type="molecule type" value="Genomic_DNA"/>
</dbReference>
<evidence type="ECO:0000313" key="4">
    <source>
        <dbReference type="Proteomes" id="UP000216867"/>
    </source>
</evidence>
<dbReference type="Pfam" id="PF13020">
    <property type="entry name" value="NOV_C"/>
    <property type="match status" value="1"/>
</dbReference>
<proteinExistence type="predicted"/>
<organism evidence="2 4">
    <name type="scientific">Brevibacterium casei</name>
    <dbReference type="NCBI Taxonomy" id="33889"/>
    <lineage>
        <taxon>Bacteria</taxon>
        <taxon>Bacillati</taxon>
        <taxon>Actinomycetota</taxon>
        <taxon>Actinomycetes</taxon>
        <taxon>Micrococcales</taxon>
        <taxon>Brevibacteriaceae</taxon>
        <taxon>Brevibacterium</taxon>
    </lineage>
</organism>
<dbReference type="InterPro" id="IPR024975">
    <property type="entry name" value="NOV_C"/>
</dbReference>
<dbReference type="EMBL" id="CP065682">
    <property type="protein sequence ID" value="QPS34863.1"/>
    <property type="molecule type" value="Genomic_DNA"/>
</dbReference>
<protein>
    <submittedName>
        <fullName evidence="3">DUF3883 domain-containing protein</fullName>
    </submittedName>
</protein>
<reference evidence="3 5" key="2">
    <citation type="submission" date="2020-12" db="EMBL/GenBank/DDBJ databases">
        <title>FDA dAtabase for Regulatory Grade micrObial Sequences (FDA-ARGOS): Supporting development and validation of Infectious Disease Dx tests.</title>
        <authorList>
            <person name="Sproer C."/>
            <person name="Gronow S."/>
            <person name="Severitt S."/>
            <person name="Schroder I."/>
            <person name="Tallon L."/>
            <person name="Sadzewicz L."/>
            <person name="Zhao X."/>
            <person name="Boylan J."/>
            <person name="Ott S."/>
            <person name="Bowen H."/>
            <person name="Vavikolanu K."/>
            <person name="Mehta A."/>
            <person name="Aluvathingal J."/>
            <person name="Nadendla S."/>
            <person name="Lowell S."/>
            <person name="Myers T."/>
            <person name="Yan Y."/>
            <person name="Sichtig H."/>
        </authorList>
    </citation>
    <scope>NUCLEOTIDE SEQUENCE [LARGE SCALE GENOMIC DNA]</scope>
    <source>
        <strain evidence="3 5">FDAARGOS_902</strain>
    </source>
</reference>
<dbReference type="Proteomes" id="UP000216867">
    <property type="component" value="Unassembled WGS sequence"/>
</dbReference>
<dbReference type="Proteomes" id="UP000594979">
    <property type="component" value="Chromosome"/>
</dbReference>